<name>A0A897NQ23_9EURY</name>
<evidence type="ECO:0000256" key="1">
    <source>
        <dbReference type="ARBA" id="ARBA00004370"/>
    </source>
</evidence>
<dbReference type="GO" id="GO:0006465">
    <property type="term" value="P:signal peptide processing"/>
    <property type="evidence" value="ECO:0007669"/>
    <property type="project" value="InterPro"/>
</dbReference>
<dbReference type="Proteomes" id="UP000663292">
    <property type="component" value="Chromosome"/>
</dbReference>
<keyword evidence="3 5" id="KW-1133">Transmembrane helix</keyword>
<accession>A0A897NQ23</accession>
<evidence type="ECO:0000313" key="6">
    <source>
        <dbReference type="EMBL" id="QSG13565.1"/>
    </source>
</evidence>
<organism evidence="6 7">
    <name type="scientific">Halapricum desulfuricans</name>
    <dbReference type="NCBI Taxonomy" id="2841257"/>
    <lineage>
        <taxon>Archaea</taxon>
        <taxon>Methanobacteriati</taxon>
        <taxon>Methanobacteriota</taxon>
        <taxon>Stenosarchaea group</taxon>
        <taxon>Halobacteria</taxon>
        <taxon>Halobacteriales</taxon>
        <taxon>Haloarculaceae</taxon>
        <taxon>Halapricum</taxon>
    </lineage>
</organism>
<feature type="transmembrane region" description="Helical" evidence="5">
    <location>
        <begin position="7"/>
        <end position="28"/>
    </location>
</feature>
<dbReference type="InterPro" id="IPR019533">
    <property type="entry name" value="Peptidase_S26"/>
</dbReference>
<dbReference type="InterPro" id="IPR036286">
    <property type="entry name" value="LexA/Signal_pep-like_sf"/>
</dbReference>
<evidence type="ECO:0000256" key="3">
    <source>
        <dbReference type="ARBA" id="ARBA00022989"/>
    </source>
</evidence>
<dbReference type="InterPro" id="IPR001733">
    <property type="entry name" value="Peptidase_S26B"/>
</dbReference>
<keyword evidence="7" id="KW-1185">Reference proteome</keyword>
<keyword evidence="4 5" id="KW-0472">Membrane</keyword>
<sequence>MLYLYDLLSSVGIVILIGALLFAASGIWPPMVAVESGSMEPVMERGDLVFVMESERFPGPGAHESGVVTAQAGQDTGYEKFDGSGDVIVYKPDGSDYRTPVIHRAMFWVEEGENWVEKANPEYLPENAVCDGAGEAVQNGTDIPSCPAPHAGFITKGDANAHYDQVNGIVRGPVKPAWVVGTAEHAVPYLGNIRLNAQASATDNRTVMASATAD</sequence>
<dbReference type="EMBL" id="CP064791">
    <property type="protein sequence ID" value="QSG13565.1"/>
    <property type="molecule type" value="Genomic_DNA"/>
</dbReference>
<keyword evidence="2 5" id="KW-0812">Transmembrane</keyword>
<dbReference type="AlphaFoldDB" id="A0A897NQ23"/>
<dbReference type="SUPFAM" id="SSF51306">
    <property type="entry name" value="LexA/Signal peptidase"/>
    <property type="match status" value="1"/>
</dbReference>
<evidence type="ECO:0000256" key="4">
    <source>
        <dbReference type="ARBA" id="ARBA00023136"/>
    </source>
</evidence>
<dbReference type="GO" id="GO:0004252">
    <property type="term" value="F:serine-type endopeptidase activity"/>
    <property type="evidence" value="ECO:0007669"/>
    <property type="project" value="InterPro"/>
</dbReference>
<reference evidence="6 7" key="1">
    <citation type="submission" date="2020-11" db="EMBL/GenBank/DDBJ databases">
        <title>Carbohydrate-dependent, anaerobic sulfur respiration: A novel catabolism in halophilic archaea.</title>
        <authorList>
            <person name="Sorokin D.Y."/>
            <person name="Messina E."/>
            <person name="Smedile F."/>
            <person name="La Cono V."/>
            <person name="Hallsworth J.E."/>
            <person name="Yakimov M.M."/>
        </authorList>
    </citation>
    <scope>NUCLEOTIDE SEQUENCE [LARGE SCALE GENOMIC DNA]</scope>
    <source>
        <strain evidence="6 7">HSR-Est</strain>
    </source>
</reference>
<dbReference type="GO" id="GO:0016020">
    <property type="term" value="C:membrane"/>
    <property type="evidence" value="ECO:0007669"/>
    <property type="project" value="UniProtKB-SubCell"/>
</dbReference>
<dbReference type="PANTHER" id="PTHR10806:SF6">
    <property type="entry name" value="SIGNAL PEPTIDASE COMPLEX CATALYTIC SUBUNIT SEC11"/>
    <property type="match status" value="1"/>
</dbReference>
<dbReference type="CDD" id="cd06530">
    <property type="entry name" value="S26_SPase_I"/>
    <property type="match status" value="1"/>
</dbReference>
<comment type="subcellular location">
    <subcellularLocation>
        <location evidence="1">Membrane</location>
    </subcellularLocation>
</comment>
<evidence type="ECO:0000256" key="5">
    <source>
        <dbReference type="SAM" id="Phobius"/>
    </source>
</evidence>
<proteinExistence type="predicted"/>
<evidence type="ECO:0000256" key="2">
    <source>
        <dbReference type="ARBA" id="ARBA00022692"/>
    </source>
</evidence>
<evidence type="ECO:0000313" key="7">
    <source>
        <dbReference type="Proteomes" id="UP000663292"/>
    </source>
</evidence>
<protein>
    <submittedName>
        <fullName evidence="6">Signal peptidase I</fullName>
    </submittedName>
</protein>
<gene>
    <name evidence="6" type="primary">lepB</name>
    <name evidence="6" type="ORF">HSEST_0002</name>
</gene>
<dbReference type="PANTHER" id="PTHR10806">
    <property type="entry name" value="SIGNAL PEPTIDASE COMPLEX CATALYTIC SUBUNIT SEC11"/>
    <property type="match status" value="1"/>
</dbReference>